<dbReference type="RefSeq" id="XP_020044542.1">
    <property type="nucleotide sequence ID" value="XM_020188998.1"/>
</dbReference>
<organism evidence="3 4">
    <name type="scientific">Ascoidea rubescens DSM 1968</name>
    <dbReference type="NCBI Taxonomy" id="1344418"/>
    <lineage>
        <taxon>Eukaryota</taxon>
        <taxon>Fungi</taxon>
        <taxon>Dikarya</taxon>
        <taxon>Ascomycota</taxon>
        <taxon>Saccharomycotina</taxon>
        <taxon>Saccharomycetes</taxon>
        <taxon>Ascoideaceae</taxon>
        <taxon>Ascoidea</taxon>
    </lineage>
</organism>
<dbReference type="AlphaFoldDB" id="A0A1D2V9M5"/>
<feature type="compositionally biased region" description="Polar residues" evidence="2">
    <location>
        <begin position="479"/>
        <end position="488"/>
    </location>
</feature>
<feature type="coiled-coil region" evidence="1">
    <location>
        <begin position="576"/>
        <end position="628"/>
    </location>
</feature>
<feature type="region of interest" description="Disordered" evidence="2">
    <location>
        <begin position="1"/>
        <end position="61"/>
    </location>
</feature>
<feature type="region of interest" description="Disordered" evidence="2">
    <location>
        <begin position="216"/>
        <end position="242"/>
    </location>
</feature>
<dbReference type="InterPro" id="IPR021750">
    <property type="entry name" value="Sid4-like"/>
</dbReference>
<accession>A0A1D2V9M5</accession>
<dbReference type="GeneID" id="30962634"/>
<feature type="compositionally biased region" description="Basic and acidic residues" evidence="2">
    <location>
        <begin position="445"/>
        <end position="455"/>
    </location>
</feature>
<dbReference type="Pfam" id="PF11778">
    <property type="entry name" value="SID"/>
    <property type="match status" value="1"/>
</dbReference>
<feature type="region of interest" description="Disordered" evidence="2">
    <location>
        <begin position="445"/>
        <end position="488"/>
    </location>
</feature>
<feature type="compositionally biased region" description="Low complexity" evidence="2">
    <location>
        <begin position="1"/>
        <end position="19"/>
    </location>
</feature>
<evidence type="ECO:0000313" key="4">
    <source>
        <dbReference type="Proteomes" id="UP000095038"/>
    </source>
</evidence>
<feature type="compositionally biased region" description="Low complexity" evidence="2">
    <location>
        <begin position="229"/>
        <end position="242"/>
    </location>
</feature>
<keyword evidence="4" id="KW-1185">Reference proteome</keyword>
<evidence type="ECO:0000313" key="3">
    <source>
        <dbReference type="EMBL" id="ODV58235.1"/>
    </source>
</evidence>
<sequence>MSSQSSSSSGSSGSGSSKTNKTDKKAATDNNPFNLESYIGRYPDSQLTDPEESESFNYLSDTNDQTSAVDTYLASKNSASALNHESFVDYGAQVLDRWADEDHLHQHFNENNIDNQIDNTIITGSRSYSDSNHSADLLQNSSVSDETQKNTIRNSMISSVSKHITNNSSMKLNRSKQNTSNSNVILNQSNISLSNISGHSTPIFSLKEDPTLKINRNTNNTKIRSTMGNQDTNINDDTNNNNINYNSNDTRNTYKSNNNNNNIPEKNINQLPSVESEEFITPYNQKSYKQFSNPSTIPTPAIPLHQSQSQSKYELNSYPNHQQSIDINSLIANGFLTGSNNENENSGHKNSTNNMIDKEILKNIVSEVSDQLLKNFKNILNEKNINSEFNQQSEELKLTNINQNKNPRLFNNYNHFNSTTNHDAPGSATYIKRLQEAEANERYKFSNDHSSDHSDPPSPSPAPSRELLKETTGDKNLDNHSSSKIYNNKSTIHSDFNITHSPKKKQINPNQLKSDFPFDTVESFKSSTPYLNNTNSHSSSNHFRSTSEPAIKPSNKNQKIHSSNEKNLPYNREKEILNYIENERLLKKNIESLQNALFEKEEKYKTLLEIKQIEIDSLKLENSGLKEKLKLKTSFSESNNAQNLEKEKLSLKLKPSQQKDVNNKAGILKNSNESKKVSITAKKSLQTLQKIISNRIISKFDSFLEFSKIEKLNELQSKDVIKKVCLLMKVPFSSLFQAIRGSLEICENESILLKFVKNVHTMLYFGKKMHVPSLLSSIPVTVEENSTKTTVSRKKQLTLNQTIKKINNEKNAFKECLEGMKEKVSILVTLANYHLELASQSKDESNQKQKAMVEELKKEFDIISNWPVKQ</sequence>
<reference evidence="4" key="1">
    <citation type="submission" date="2016-05" db="EMBL/GenBank/DDBJ databases">
        <title>Comparative genomics of biotechnologically important yeasts.</title>
        <authorList>
            <consortium name="DOE Joint Genome Institute"/>
            <person name="Riley R."/>
            <person name="Haridas S."/>
            <person name="Wolfe K.H."/>
            <person name="Lopes M.R."/>
            <person name="Hittinger C.T."/>
            <person name="Goker M."/>
            <person name="Salamov A."/>
            <person name="Wisecaver J."/>
            <person name="Long T.M."/>
            <person name="Aerts A.L."/>
            <person name="Barry K."/>
            <person name="Choi C."/>
            <person name="Clum A."/>
            <person name="Coughlan A.Y."/>
            <person name="Deshpande S."/>
            <person name="Douglass A.P."/>
            <person name="Hanson S.J."/>
            <person name="Klenk H.-P."/>
            <person name="Labutti K."/>
            <person name="Lapidus A."/>
            <person name="Lindquist E."/>
            <person name="Lipzen A."/>
            <person name="Meier-Kolthoff J.P."/>
            <person name="Ohm R.A."/>
            <person name="Otillar R.P."/>
            <person name="Pangilinan J."/>
            <person name="Peng Y."/>
            <person name="Rokas A."/>
            <person name="Rosa C.A."/>
            <person name="Scheuner C."/>
            <person name="Sibirny A.A."/>
            <person name="Slot J.C."/>
            <person name="Stielow J.B."/>
            <person name="Sun H."/>
            <person name="Kurtzman C.P."/>
            <person name="Blackwell M."/>
            <person name="Grigoriev I.V."/>
            <person name="Jeffries T.W."/>
        </authorList>
    </citation>
    <scope>NUCLEOTIDE SEQUENCE [LARGE SCALE GENOMIC DNA]</scope>
    <source>
        <strain evidence="4">DSM 1968</strain>
    </source>
</reference>
<feature type="region of interest" description="Disordered" evidence="2">
    <location>
        <begin position="529"/>
        <end position="568"/>
    </location>
</feature>
<evidence type="ECO:0000256" key="1">
    <source>
        <dbReference type="SAM" id="Coils"/>
    </source>
</evidence>
<feature type="compositionally biased region" description="Basic and acidic residues" evidence="2">
    <location>
        <begin position="466"/>
        <end position="478"/>
    </location>
</feature>
<proteinExistence type="predicted"/>
<feature type="compositionally biased region" description="Polar residues" evidence="2">
    <location>
        <begin position="216"/>
        <end position="228"/>
    </location>
</feature>
<dbReference type="Proteomes" id="UP000095038">
    <property type="component" value="Unassembled WGS sequence"/>
</dbReference>
<dbReference type="InParanoid" id="A0A1D2V9M5"/>
<gene>
    <name evidence="3" type="ORF">ASCRUDRAFT_128982</name>
</gene>
<protein>
    <submittedName>
        <fullName evidence="3">Uncharacterized protein</fullName>
    </submittedName>
</protein>
<evidence type="ECO:0000256" key="2">
    <source>
        <dbReference type="SAM" id="MobiDB-lite"/>
    </source>
</evidence>
<name>A0A1D2V9M5_9ASCO</name>
<feature type="compositionally biased region" description="Low complexity" evidence="2">
    <location>
        <begin position="532"/>
        <end position="547"/>
    </location>
</feature>
<dbReference type="EMBL" id="KV454494">
    <property type="protein sequence ID" value="ODV58235.1"/>
    <property type="molecule type" value="Genomic_DNA"/>
</dbReference>
<keyword evidence="1" id="KW-0175">Coiled coil</keyword>